<gene>
    <name evidence="1" type="ORF">N3K66_003866</name>
</gene>
<accession>A0ACC0V6R1</accession>
<comment type="caution">
    <text evidence="1">The sequence shown here is derived from an EMBL/GenBank/DDBJ whole genome shotgun (WGS) entry which is preliminary data.</text>
</comment>
<protein>
    <submittedName>
        <fullName evidence="1">Uncharacterized protein</fullName>
    </submittedName>
</protein>
<reference evidence="1" key="1">
    <citation type="submission" date="2022-10" db="EMBL/GenBank/DDBJ databases">
        <title>Complete Genome of Trichothecium roseum strain YXFP-22015, a Plant Pathogen Isolated from Citrus.</title>
        <authorList>
            <person name="Wang Y."/>
            <person name="Zhu L."/>
        </authorList>
    </citation>
    <scope>NUCLEOTIDE SEQUENCE</scope>
    <source>
        <strain evidence="1">YXFP-22015</strain>
    </source>
</reference>
<dbReference type="EMBL" id="CM047942">
    <property type="protein sequence ID" value="KAI9902049.1"/>
    <property type="molecule type" value="Genomic_DNA"/>
</dbReference>
<organism evidence="1 2">
    <name type="scientific">Trichothecium roseum</name>
    <dbReference type="NCBI Taxonomy" id="47278"/>
    <lineage>
        <taxon>Eukaryota</taxon>
        <taxon>Fungi</taxon>
        <taxon>Dikarya</taxon>
        <taxon>Ascomycota</taxon>
        <taxon>Pezizomycotina</taxon>
        <taxon>Sordariomycetes</taxon>
        <taxon>Hypocreomycetidae</taxon>
        <taxon>Hypocreales</taxon>
        <taxon>Hypocreales incertae sedis</taxon>
        <taxon>Trichothecium</taxon>
    </lineage>
</organism>
<evidence type="ECO:0000313" key="2">
    <source>
        <dbReference type="Proteomes" id="UP001163324"/>
    </source>
</evidence>
<evidence type="ECO:0000313" key="1">
    <source>
        <dbReference type="EMBL" id="KAI9902049.1"/>
    </source>
</evidence>
<keyword evidence="2" id="KW-1185">Reference proteome</keyword>
<sequence>MATPMQEFSDAEGQNNERFNAQVNNRKANERAIIENPLAHFSDAELEADVQAFAQQYLPDVSVQKLLRGARVAKDIRLYDDVARSKKPNAGSSLEVQLTEEEKKYLRRERDVVFSERGMRIVIITVSLAAILQGFVQSSFNGASLYRDGWGLPKQLTGDTSANWQLGGANSAPWFAAALLGCPLSLPINYWYGRRGGLISASILIAISSVAAIFANSWDQLLGIRIINGVGMGIKAVSTPILAGETAVGFWRGTAILAWQLWVAFGIMLGFAFNLLFTVAPDDGVTLGFIQGAPVVPALVLLAVTIFFCPESPRYHLMKGPQYSPQKAFEILRKLRNTELQACRDIYAVHKSIEQEYLGHMSHDPAAKLSPGFWYSMMDFGRSFKQLFQQRRLYNALISTATVNLAQQLCGVNVFAFYSGDLFTQAGAEDKFRSMALSLGFGAINFVFALPAVRSIDTLGRRSWLILTLPFMALFMVGAALSFSISDQNIKVGIVALFLYLFAVAYSPGLGPIPFTLASESFPLSHREAGTAFPIAINLGCAGLLSIFYPSIAAGLGDGGSLGLFAALNIVAFVLVYLFVEETAGRSLEDLDLVFAVSKRRFIKFQLSEYLPWFLKRYTGGSESPKPELYQDNIWGPTKRFSDESMPKPSFNGGPFGDYQFPPPSRDEPSGGPMVGGEQMERAFIGGEEMTRAVDTPTGSDDDKPPPMSTSPPRRPPTVALSMNPVELPSSPGIAPYDPRAFGHPDYDNNTYSRQSYNHPYENTTYVEAGHADNHAPKEDDDEIVWKPR</sequence>
<name>A0ACC0V6R1_9HYPO</name>
<dbReference type="Proteomes" id="UP001163324">
    <property type="component" value="Chromosome 3"/>
</dbReference>
<proteinExistence type="predicted"/>